<keyword evidence="1" id="KW-0812">Transmembrane</keyword>
<dbReference type="InterPro" id="IPR028087">
    <property type="entry name" value="Tad_N"/>
</dbReference>
<accession>A0A5E4UQK5</accession>
<keyword evidence="1" id="KW-0472">Membrane</keyword>
<dbReference type="EMBL" id="CABPRU010000004">
    <property type="protein sequence ID" value="VVE02321.1"/>
    <property type="molecule type" value="Genomic_DNA"/>
</dbReference>
<evidence type="ECO:0000313" key="3">
    <source>
        <dbReference type="EMBL" id="VVE02321.1"/>
    </source>
</evidence>
<sequence length="423" mass="43067">MRTHQTRHRARGRMPRREGGAIAIVVGLMLAVLIGFAGLALDLGKLYVTRSELQNSADACALSAARDLTGATPLSVSEAAGIAAGHVNNALFQSIPVTMTVDSSVTYSTTATGSYVDKGSVTGSVASIKYVQCTTSMTGIANWLIEVLNVLPGVNIGPSSVSARAVASTTPAQTTCAIPVFVCDPSKFSPAATYSVGQWLIGKGDSSTGTYAGGDFGWANLTGSGNSGTPSLAGELTGSGQCDLPVVGTQVGTAGNKASLDTAYNTRFGIYQGGTPPNDGTSVTDFTGFAYDATTWTAQANAYNDFVTQRKNNVAYQGDSVTGLKTKGTAAAKSVYQAGADRRLPIAPMVDCSNPGTGSGGAIFPLTGWACVLLLDPMQQGGDIDSVHLEYRGKAGDVGSPCATQGTPGSIGAVGPLVPVLVQ</sequence>
<keyword evidence="4" id="KW-1185">Reference proteome</keyword>
<keyword evidence="1" id="KW-1133">Transmembrane helix</keyword>
<gene>
    <name evidence="3" type="ORF">PTE31013_02208</name>
</gene>
<reference evidence="3 4" key="1">
    <citation type="submission" date="2019-08" db="EMBL/GenBank/DDBJ databases">
        <authorList>
            <person name="Peeters C."/>
        </authorList>
    </citation>
    <scope>NUCLEOTIDE SEQUENCE [LARGE SCALE GENOMIC DNA]</scope>
    <source>
        <strain evidence="3 4">LMG 31013</strain>
    </source>
</reference>
<evidence type="ECO:0000259" key="2">
    <source>
        <dbReference type="Pfam" id="PF13400"/>
    </source>
</evidence>
<dbReference type="Proteomes" id="UP000334380">
    <property type="component" value="Unassembled WGS sequence"/>
</dbReference>
<evidence type="ECO:0000313" key="4">
    <source>
        <dbReference type="Proteomes" id="UP000334380"/>
    </source>
</evidence>
<name>A0A5E4UQK5_9BURK</name>
<feature type="transmembrane region" description="Helical" evidence="1">
    <location>
        <begin position="21"/>
        <end position="41"/>
    </location>
</feature>
<protein>
    <submittedName>
        <fullName evidence="3">Pilus assembly protein TadG</fullName>
    </submittedName>
</protein>
<dbReference type="Pfam" id="PF13400">
    <property type="entry name" value="Tad"/>
    <property type="match status" value="1"/>
</dbReference>
<organism evidence="3 4">
    <name type="scientific">Pandoraea terrigena</name>
    <dbReference type="NCBI Taxonomy" id="2508292"/>
    <lineage>
        <taxon>Bacteria</taxon>
        <taxon>Pseudomonadati</taxon>
        <taxon>Pseudomonadota</taxon>
        <taxon>Betaproteobacteria</taxon>
        <taxon>Burkholderiales</taxon>
        <taxon>Burkholderiaceae</taxon>
        <taxon>Pandoraea</taxon>
    </lineage>
</organism>
<feature type="domain" description="Putative Flp pilus-assembly TadG-like N-terminal" evidence="2">
    <location>
        <begin position="20"/>
        <end position="67"/>
    </location>
</feature>
<evidence type="ECO:0000256" key="1">
    <source>
        <dbReference type="SAM" id="Phobius"/>
    </source>
</evidence>
<dbReference type="AlphaFoldDB" id="A0A5E4UQK5"/>
<proteinExistence type="predicted"/>